<evidence type="ECO:0000313" key="3">
    <source>
        <dbReference type="Proteomes" id="UP000823904"/>
    </source>
</evidence>
<dbReference type="EMBL" id="DWWD01000017">
    <property type="protein sequence ID" value="HJC49610.1"/>
    <property type="molecule type" value="Genomic_DNA"/>
</dbReference>
<dbReference type="InterPro" id="IPR050965">
    <property type="entry name" value="UPF0336/Enoyl-CoA_hydratase"/>
</dbReference>
<organism evidence="2 3">
    <name type="scientific">Candidatus Anaerostipes avistercoris</name>
    <dbReference type="NCBI Taxonomy" id="2838462"/>
    <lineage>
        <taxon>Bacteria</taxon>
        <taxon>Bacillati</taxon>
        <taxon>Bacillota</taxon>
        <taxon>Clostridia</taxon>
        <taxon>Lachnospirales</taxon>
        <taxon>Lachnospiraceae</taxon>
        <taxon>Anaerostipes</taxon>
    </lineage>
</organism>
<reference evidence="2" key="2">
    <citation type="submission" date="2021-04" db="EMBL/GenBank/DDBJ databases">
        <authorList>
            <person name="Gilroy R."/>
        </authorList>
    </citation>
    <scope>NUCLEOTIDE SEQUENCE</scope>
    <source>
        <strain evidence="2">ChiSjej3B21-8574</strain>
    </source>
</reference>
<sequence>MKAGIKFCGGCNPRYDRGSQTTGLRERLKEVQWVSGDDSQVCDFWLIICGCSRACVSTETLSAKQKILVIKSLMDFSRAEEEIKKAVGQEKKQNRQRKYLKVGMTASMEKQITKKDVEEFAGLTGDYNKMHMDEAFAADQWFQKRVVHGMFSSSLLSSVMGMKLPGDGTILMEESSEFRKPVFLGDVLTAEITFTGYHEEKMFYIGKFTGICRNQKGEVVTEMKARQMMMKRLFKIGGVNNDKSGKI</sequence>
<dbReference type="GO" id="GO:0019171">
    <property type="term" value="F:(3R)-hydroxyacyl-[acyl-carrier-protein] dehydratase activity"/>
    <property type="evidence" value="ECO:0007669"/>
    <property type="project" value="TreeGrafter"/>
</dbReference>
<dbReference type="InterPro" id="IPR029069">
    <property type="entry name" value="HotDog_dom_sf"/>
</dbReference>
<feature type="domain" description="MaoC-like" evidence="1">
    <location>
        <begin position="106"/>
        <end position="197"/>
    </location>
</feature>
<dbReference type="Proteomes" id="UP000823904">
    <property type="component" value="Unassembled WGS sequence"/>
</dbReference>
<dbReference type="AlphaFoldDB" id="A0A9D2PHK3"/>
<dbReference type="Pfam" id="PF01575">
    <property type="entry name" value="MaoC_dehydratas"/>
    <property type="match status" value="1"/>
</dbReference>
<evidence type="ECO:0000313" key="2">
    <source>
        <dbReference type="EMBL" id="HJC49610.1"/>
    </source>
</evidence>
<dbReference type="PANTHER" id="PTHR43437">
    <property type="entry name" value="HYDROXYACYL-THIOESTER DEHYDRATASE TYPE 2, MITOCHONDRIAL-RELATED"/>
    <property type="match status" value="1"/>
</dbReference>
<dbReference type="GO" id="GO:0006633">
    <property type="term" value="P:fatty acid biosynthetic process"/>
    <property type="evidence" value="ECO:0007669"/>
    <property type="project" value="TreeGrafter"/>
</dbReference>
<dbReference type="SUPFAM" id="SSF54637">
    <property type="entry name" value="Thioesterase/thiol ester dehydrase-isomerase"/>
    <property type="match status" value="1"/>
</dbReference>
<evidence type="ECO:0000259" key="1">
    <source>
        <dbReference type="Pfam" id="PF01575"/>
    </source>
</evidence>
<protein>
    <submittedName>
        <fullName evidence="2">MaoC family dehydratase</fullName>
    </submittedName>
</protein>
<dbReference type="PANTHER" id="PTHR43437:SF3">
    <property type="entry name" value="HYDROXYACYL-THIOESTER DEHYDRATASE TYPE 2, MITOCHONDRIAL"/>
    <property type="match status" value="1"/>
</dbReference>
<dbReference type="CDD" id="cd03449">
    <property type="entry name" value="R_hydratase"/>
    <property type="match status" value="1"/>
</dbReference>
<dbReference type="Gene3D" id="3.10.129.10">
    <property type="entry name" value="Hotdog Thioesterase"/>
    <property type="match status" value="1"/>
</dbReference>
<name>A0A9D2PHK3_9FIRM</name>
<gene>
    <name evidence="2" type="ORF">H9754_03360</name>
</gene>
<accession>A0A9D2PHK3</accession>
<dbReference type="InterPro" id="IPR002539">
    <property type="entry name" value="MaoC-like_dom"/>
</dbReference>
<proteinExistence type="predicted"/>
<reference evidence="2" key="1">
    <citation type="journal article" date="2021" name="PeerJ">
        <title>Extensive microbial diversity within the chicken gut microbiome revealed by metagenomics and culture.</title>
        <authorList>
            <person name="Gilroy R."/>
            <person name="Ravi A."/>
            <person name="Getino M."/>
            <person name="Pursley I."/>
            <person name="Horton D.L."/>
            <person name="Alikhan N.F."/>
            <person name="Baker D."/>
            <person name="Gharbi K."/>
            <person name="Hall N."/>
            <person name="Watson M."/>
            <person name="Adriaenssens E.M."/>
            <person name="Foster-Nyarko E."/>
            <person name="Jarju S."/>
            <person name="Secka A."/>
            <person name="Antonio M."/>
            <person name="Oren A."/>
            <person name="Chaudhuri R.R."/>
            <person name="La Ragione R."/>
            <person name="Hildebrand F."/>
            <person name="Pallen M.J."/>
        </authorList>
    </citation>
    <scope>NUCLEOTIDE SEQUENCE</scope>
    <source>
        <strain evidence="2">ChiSjej3B21-8574</strain>
    </source>
</reference>
<comment type="caution">
    <text evidence="2">The sequence shown here is derived from an EMBL/GenBank/DDBJ whole genome shotgun (WGS) entry which is preliminary data.</text>
</comment>